<proteinExistence type="predicted"/>
<dbReference type="RefSeq" id="WP_344280795.1">
    <property type="nucleotide sequence ID" value="NZ_BAAAMR010000118.1"/>
</dbReference>
<evidence type="ECO:0000313" key="3">
    <source>
        <dbReference type="Proteomes" id="UP001501020"/>
    </source>
</evidence>
<dbReference type="InterPro" id="IPR011990">
    <property type="entry name" value="TPR-like_helical_dom_sf"/>
</dbReference>
<evidence type="ECO:0000259" key="1">
    <source>
        <dbReference type="Pfam" id="PF12688"/>
    </source>
</evidence>
<protein>
    <submittedName>
        <fullName evidence="2">Tetratricopeptide repeat protein</fullName>
    </submittedName>
</protein>
<sequence length="164" mass="17908">MPTPDDQWKQRIADLWAAFDEHDPQAFLAKVKDMTDQLPAGNAIAEYELASAHDSIGHEAEAAVHYRRAFAAGLPASHRRRATIQFASTLRNLGQADESVRLLTAERDAGSDELDDAVTAFLALALTDLGRDREAAALALGALSRHLPRYNRSLANYAKALMSP</sequence>
<dbReference type="InterPro" id="IPR041656">
    <property type="entry name" value="TPR_5"/>
</dbReference>
<keyword evidence="3" id="KW-1185">Reference proteome</keyword>
<name>A0ABN3AET7_9ACTN</name>
<feature type="domain" description="Tetratrico peptide repeat group 5" evidence="1">
    <location>
        <begin position="44"/>
        <end position="161"/>
    </location>
</feature>
<accession>A0ABN3AET7</accession>
<reference evidence="2 3" key="1">
    <citation type="journal article" date="2019" name="Int. J. Syst. Evol. Microbiol.">
        <title>The Global Catalogue of Microorganisms (GCM) 10K type strain sequencing project: providing services to taxonomists for standard genome sequencing and annotation.</title>
        <authorList>
            <consortium name="The Broad Institute Genomics Platform"/>
            <consortium name="The Broad Institute Genome Sequencing Center for Infectious Disease"/>
            <person name="Wu L."/>
            <person name="Ma J."/>
        </authorList>
    </citation>
    <scope>NUCLEOTIDE SEQUENCE [LARGE SCALE GENOMIC DNA]</scope>
    <source>
        <strain evidence="2 3">JCM 13850</strain>
    </source>
</reference>
<dbReference type="Proteomes" id="UP001501020">
    <property type="component" value="Unassembled WGS sequence"/>
</dbReference>
<evidence type="ECO:0000313" key="2">
    <source>
        <dbReference type="EMBL" id="GAA2164253.1"/>
    </source>
</evidence>
<dbReference type="Gene3D" id="1.25.40.10">
    <property type="entry name" value="Tetratricopeptide repeat domain"/>
    <property type="match status" value="1"/>
</dbReference>
<gene>
    <name evidence="2" type="ORF">GCM10009727_81530</name>
</gene>
<dbReference type="EMBL" id="BAAAMR010000118">
    <property type="protein sequence ID" value="GAA2164253.1"/>
    <property type="molecule type" value="Genomic_DNA"/>
</dbReference>
<dbReference type="Pfam" id="PF12688">
    <property type="entry name" value="TPR_5"/>
    <property type="match status" value="1"/>
</dbReference>
<comment type="caution">
    <text evidence="2">The sequence shown here is derived from an EMBL/GenBank/DDBJ whole genome shotgun (WGS) entry which is preliminary data.</text>
</comment>
<organism evidence="2 3">
    <name type="scientific">Actinomadura napierensis</name>
    <dbReference type="NCBI Taxonomy" id="267854"/>
    <lineage>
        <taxon>Bacteria</taxon>
        <taxon>Bacillati</taxon>
        <taxon>Actinomycetota</taxon>
        <taxon>Actinomycetes</taxon>
        <taxon>Streptosporangiales</taxon>
        <taxon>Thermomonosporaceae</taxon>
        <taxon>Actinomadura</taxon>
    </lineage>
</organism>